<keyword evidence="9" id="KW-1185">Reference proteome</keyword>
<dbReference type="STRING" id="1298851.TST_0595"/>
<feature type="domain" description="Flagellar basal-body/hook protein C-terminal" evidence="6">
    <location>
        <begin position="218"/>
        <end position="250"/>
    </location>
</feature>
<comment type="subcellular location">
    <subcellularLocation>
        <location evidence="1 4">Bacterial flagellum basal body</location>
    </subcellularLocation>
</comment>
<dbReference type="RefSeq" id="WP_068549344.1">
    <property type="nucleotide sequence ID" value="NZ_AP013035.1"/>
</dbReference>
<dbReference type="PANTHER" id="PTHR30435:SF19">
    <property type="entry name" value="FLAGELLAR BASAL-BODY ROD PROTEIN FLGG"/>
    <property type="match status" value="1"/>
</dbReference>
<keyword evidence="8" id="KW-0966">Cell projection</keyword>
<sequence>MVSSLYTAASGMIAEERRLDVVSNNLANIDTPGFKREGITFSNYLYYYGLVPGSAQSSQYFSEGSLPFVSQNSIAFPDEHYFDFSAGSLKPTDNPLDVAIDGRGFFVVRTPYGDMFTRNGSFKLGTDGVLRTSNGYEVLGRVTPNSPPEPIVVNPNQPLEITADGWVVQNGNRIFKLEIRDFNGDYNKSLEAFGYNLFRFKDPNSKGFLVDNPSLLVGYVETSNADVVREMVSLVNCLRHYEACQKAVQVTFEDVTGRTVNDVGAVG</sequence>
<protein>
    <submittedName>
        <fullName evidence="8">Flagellar basal-body rod protein FlgG</fullName>
    </submittedName>
</protein>
<dbReference type="NCBIfam" id="TIGR03506">
    <property type="entry name" value="FlgEFG_subfam"/>
    <property type="match status" value="1"/>
</dbReference>
<evidence type="ECO:0000256" key="1">
    <source>
        <dbReference type="ARBA" id="ARBA00004117"/>
    </source>
</evidence>
<name>A0A0S3QSU8_THET7</name>
<evidence type="ECO:0000259" key="5">
    <source>
        <dbReference type="Pfam" id="PF00460"/>
    </source>
</evidence>
<accession>A0A0S3QSU8</accession>
<dbReference type="AlphaFoldDB" id="A0A0S3QSU8"/>
<dbReference type="Pfam" id="PF22692">
    <property type="entry name" value="LlgE_F_G_D1"/>
    <property type="match status" value="1"/>
</dbReference>
<evidence type="ECO:0000256" key="4">
    <source>
        <dbReference type="RuleBase" id="RU362116"/>
    </source>
</evidence>
<evidence type="ECO:0000256" key="2">
    <source>
        <dbReference type="ARBA" id="ARBA00009677"/>
    </source>
</evidence>
<dbReference type="InterPro" id="IPR001444">
    <property type="entry name" value="Flag_bb_rod_N"/>
</dbReference>
<keyword evidence="8" id="KW-0282">Flagellum</keyword>
<dbReference type="Pfam" id="PF00460">
    <property type="entry name" value="Flg_bb_rod"/>
    <property type="match status" value="1"/>
</dbReference>
<evidence type="ECO:0000313" key="8">
    <source>
        <dbReference type="EMBL" id="BAT71401.1"/>
    </source>
</evidence>
<keyword evidence="8" id="KW-0969">Cilium</keyword>
<evidence type="ECO:0000259" key="7">
    <source>
        <dbReference type="Pfam" id="PF22692"/>
    </source>
</evidence>
<dbReference type="EMBL" id="AP013035">
    <property type="protein sequence ID" value="BAT71401.1"/>
    <property type="molecule type" value="Genomic_DNA"/>
</dbReference>
<dbReference type="InterPro" id="IPR019776">
    <property type="entry name" value="Flagellar_basal_body_rod_CS"/>
</dbReference>
<gene>
    <name evidence="8" type="primary">flgG2</name>
    <name evidence="8" type="ORF">TST_0595</name>
</gene>
<organism evidence="8 9">
    <name type="scientific">Thermosulfidibacter takaii (strain DSM 17441 / JCM 13301 / NBRC 103674 / ABI70S6)</name>
    <dbReference type="NCBI Taxonomy" id="1298851"/>
    <lineage>
        <taxon>Bacteria</taxon>
        <taxon>Pseudomonadati</taxon>
        <taxon>Thermosulfidibacterota</taxon>
        <taxon>Thermosulfidibacteria</taxon>
        <taxon>Thermosulfidibacterales</taxon>
        <taxon>Thermosulfidibacteraceae</taxon>
    </lineage>
</organism>
<dbReference type="SUPFAM" id="SSF117143">
    <property type="entry name" value="Flagellar hook protein flgE"/>
    <property type="match status" value="1"/>
</dbReference>
<evidence type="ECO:0000259" key="6">
    <source>
        <dbReference type="Pfam" id="PF06429"/>
    </source>
</evidence>
<feature type="domain" description="Flagellar hook protein FlgE/F/G-like D1" evidence="7">
    <location>
        <begin position="99"/>
        <end position="167"/>
    </location>
</feature>
<evidence type="ECO:0000256" key="3">
    <source>
        <dbReference type="ARBA" id="ARBA00023143"/>
    </source>
</evidence>
<dbReference type="Proteomes" id="UP000063234">
    <property type="component" value="Chromosome"/>
</dbReference>
<comment type="similarity">
    <text evidence="2 4">Belongs to the flagella basal body rod proteins family.</text>
</comment>
<dbReference type="InterPro" id="IPR037925">
    <property type="entry name" value="FlgE/F/G-like"/>
</dbReference>
<dbReference type="PANTHER" id="PTHR30435">
    <property type="entry name" value="FLAGELLAR PROTEIN"/>
    <property type="match status" value="1"/>
</dbReference>
<keyword evidence="3 4" id="KW-0975">Bacterial flagellum</keyword>
<dbReference type="InterPro" id="IPR010930">
    <property type="entry name" value="Flg_bb/hook_C_dom"/>
</dbReference>
<proteinExistence type="inferred from homology"/>
<evidence type="ECO:0000313" key="9">
    <source>
        <dbReference type="Proteomes" id="UP000063234"/>
    </source>
</evidence>
<dbReference type="Pfam" id="PF06429">
    <property type="entry name" value="Flg_bbr_C"/>
    <property type="match status" value="1"/>
</dbReference>
<dbReference type="InterPro" id="IPR020013">
    <property type="entry name" value="Flagellar_FlgE/F/G"/>
</dbReference>
<reference evidence="9" key="1">
    <citation type="journal article" date="2018" name="Science">
        <title>A primordial and reversible TCA cycle in a facultatively chemolithoautotrophic thermophile.</title>
        <authorList>
            <person name="Nunoura T."/>
            <person name="Chikaraishi Y."/>
            <person name="Izaki R."/>
            <person name="Suwa T."/>
            <person name="Sato T."/>
            <person name="Harada T."/>
            <person name="Mori K."/>
            <person name="Kato Y."/>
            <person name="Miyazaki M."/>
            <person name="Shimamura S."/>
            <person name="Yanagawa K."/>
            <person name="Shuto A."/>
            <person name="Ohkouchi N."/>
            <person name="Fujita N."/>
            <person name="Takaki Y."/>
            <person name="Atomi H."/>
            <person name="Takai K."/>
        </authorList>
    </citation>
    <scope>NUCLEOTIDE SEQUENCE [LARGE SCALE GENOMIC DNA]</scope>
    <source>
        <strain evidence="9">DSM 17441 / JCM 13301 / NBRC 103674 / ABI70S6</strain>
    </source>
</reference>
<dbReference type="KEGG" id="ttk:TST_0595"/>
<dbReference type="GO" id="GO:0071978">
    <property type="term" value="P:bacterial-type flagellum-dependent swarming motility"/>
    <property type="evidence" value="ECO:0007669"/>
    <property type="project" value="TreeGrafter"/>
</dbReference>
<dbReference type="PROSITE" id="PS00588">
    <property type="entry name" value="FLAGELLA_BB_ROD"/>
    <property type="match status" value="1"/>
</dbReference>
<dbReference type="GO" id="GO:0009425">
    <property type="term" value="C:bacterial-type flagellum basal body"/>
    <property type="evidence" value="ECO:0007669"/>
    <property type="project" value="UniProtKB-SubCell"/>
</dbReference>
<feature type="domain" description="Flagellar basal body rod protein N-terminal" evidence="5">
    <location>
        <begin position="5"/>
        <end position="35"/>
    </location>
</feature>
<dbReference type="InterPro" id="IPR053967">
    <property type="entry name" value="LlgE_F_G-like_D1"/>
</dbReference>
<dbReference type="OrthoDB" id="9804559at2"/>